<dbReference type="Pfam" id="PF01231">
    <property type="entry name" value="IDO"/>
    <property type="match status" value="1"/>
</dbReference>
<dbReference type="GO" id="GO:0005737">
    <property type="term" value="C:cytoplasm"/>
    <property type="evidence" value="ECO:0007669"/>
    <property type="project" value="TreeGrafter"/>
</dbReference>
<dbReference type="GO" id="GO:0034354">
    <property type="term" value="P:'de novo' NAD+ biosynthetic process from L-tryptophan"/>
    <property type="evidence" value="ECO:0007669"/>
    <property type="project" value="TreeGrafter"/>
</dbReference>
<dbReference type="PANTHER" id="PTHR28657:SF10">
    <property type="entry name" value="INDOLEAMINE 2,3-DIOXYGENASE"/>
    <property type="match status" value="1"/>
</dbReference>
<evidence type="ECO:0000256" key="1">
    <source>
        <dbReference type="ARBA" id="ARBA00007119"/>
    </source>
</evidence>
<evidence type="ECO:0000313" key="5">
    <source>
        <dbReference type="EMBL" id="EXU94673.1"/>
    </source>
</evidence>
<organism evidence="5 6">
    <name type="scientific">Metarhizium robertsii</name>
    <dbReference type="NCBI Taxonomy" id="568076"/>
    <lineage>
        <taxon>Eukaryota</taxon>
        <taxon>Fungi</taxon>
        <taxon>Dikarya</taxon>
        <taxon>Ascomycota</taxon>
        <taxon>Pezizomycotina</taxon>
        <taxon>Sordariomycetes</taxon>
        <taxon>Hypocreomycetidae</taxon>
        <taxon>Hypocreales</taxon>
        <taxon>Clavicipitaceae</taxon>
        <taxon>Metarhizium</taxon>
    </lineage>
</organism>
<name>A0A014PGJ9_9HYPO</name>
<dbReference type="PANTHER" id="PTHR28657">
    <property type="entry name" value="INDOLEAMINE 2,3-DIOXYGENASE"/>
    <property type="match status" value="1"/>
</dbReference>
<gene>
    <name evidence="5" type="ORF">X797_012246</name>
</gene>
<feature type="binding site" description="proximal binding residue" evidence="4">
    <location>
        <position position="388"/>
    </location>
    <ligand>
        <name>heme b</name>
        <dbReference type="ChEBI" id="CHEBI:60344"/>
    </ligand>
    <ligandPart>
        <name>Fe</name>
        <dbReference type="ChEBI" id="CHEBI:18248"/>
    </ligandPart>
</feature>
<dbReference type="GO" id="GO:0020037">
    <property type="term" value="F:heme binding"/>
    <property type="evidence" value="ECO:0007669"/>
    <property type="project" value="InterPro"/>
</dbReference>
<dbReference type="HOGENOM" id="CLU_010089_0_1_1"/>
<dbReference type="SUPFAM" id="SSF140959">
    <property type="entry name" value="Indolic compounds 2,3-dioxygenase-like"/>
    <property type="match status" value="2"/>
</dbReference>
<dbReference type="GO" id="GO:0019441">
    <property type="term" value="P:L-tryptophan catabolic process to kynurenine"/>
    <property type="evidence" value="ECO:0007669"/>
    <property type="project" value="InterPro"/>
</dbReference>
<dbReference type="Proteomes" id="UP000030151">
    <property type="component" value="Unassembled WGS sequence"/>
</dbReference>
<evidence type="ECO:0000256" key="4">
    <source>
        <dbReference type="PIRSR" id="PIRSR600898-1"/>
    </source>
</evidence>
<sequence length="432" mass="47807">MTPPQHEDFAVAAGGFLPDGNLLHAPPYYAAWDGIARDLPNLIPCGVRGAVDQLSILSTDGLELQDELRWAYVRLSFISQAYIRGGETPGDVRAHLPPQLAVPLVHISKRLGLQPVISYAATCLWNFRCESNNLSKPECIETLVTFTGTESESWFYRISIAIEARGAAVLPALVHALQAAGKCDYEPLVPALRELQSCIKDIIHLLQRMSERCDPMVFYNRIRPFLAGSQNVAELPSGVFYDQGNKEGEWKQLRGGSNGQSTLLQVFDKVIGIDHGSNGVGTANFHDEMKEYMPAEHRRFLEHVKVKSLIQGNSHCYTAAWQAAVLQQIGNQESLVLPKLSHTIVCVTEQVERQRTIREVVMSLPAVHDIRAAYDAAVDSMYDLRSKHLSVVARYISVPSSKSRSERVAGTGGTFLNSFLRQARDNTKAAKV</sequence>
<reference evidence="5 6" key="1">
    <citation type="submission" date="2014-02" db="EMBL/GenBank/DDBJ databases">
        <title>The genome sequence of the entomopathogenic fungus Metarhizium robertsii ARSEF 2575.</title>
        <authorList>
            <person name="Giuliano Garisto Donzelli B."/>
            <person name="Roe B.A."/>
            <person name="Macmil S.L."/>
            <person name="Krasnoff S.B."/>
            <person name="Gibson D.M."/>
        </authorList>
    </citation>
    <scope>NUCLEOTIDE SEQUENCE [LARGE SCALE GENOMIC DNA]</scope>
    <source>
        <strain evidence="5 6">ARSEF 2575</strain>
    </source>
</reference>
<accession>A0A014PGJ9</accession>
<keyword evidence="3 4" id="KW-0408">Iron</keyword>
<dbReference type="GO" id="GO:0046872">
    <property type="term" value="F:metal ion binding"/>
    <property type="evidence" value="ECO:0007669"/>
    <property type="project" value="UniProtKB-KW"/>
</dbReference>
<comment type="caution">
    <text evidence="5">The sequence shown here is derived from an EMBL/GenBank/DDBJ whole genome shotgun (WGS) entry which is preliminary data.</text>
</comment>
<dbReference type="GO" id="GO:0033754">
    <property type="term" value="F:indoleamine 2,3-dioxygenase activity"/>
    <property type="evidence" value="ECO:0007669"/>
    <property type="project" value="TreeGrafter"/>
</dbReference>
<dbReference type="InterPro" id="IPR000898">
    <property type="entry name" value="Indolamine_dOase"/>
</dbReference>
<dbReference type="InterPro" id="IPR037217">
    <property type="entry name" value="Trp/Indoleamine_2_3_dOase-like"/>
</dbReference>
<evidence type="ECO:0000256" key="3">
    <source>
        <dbReference type="ARBA" id="ARBA00023004"/>
    </source>
</evidence>
<keyword evidence="5" id="KW-0223">Dioxygenase</keyword>
<comment type="similarity">
    <text evidence="1">Belongs to the indoleamine 2,3-dioxygenase family.</text>
</comment>
<dbReference type="Gene3D" id="1.20.58.480">
    <property type="match status" value="1"/>
</dbReference>
<dbReference type="EMBL" id="JELW01000185">
    <property type="protein sequence ID" value="EXU94673.1"/>
    <property type="molecule type" value="Genomic_DNA"/>
</dbReference>
<keyword evidence="5" id="KW-0560">Oxidoreductase</keyword>
<proteinExistence type="inferred from homology"/>
<evidence type="ECO:0000313" key="6">
    <source>
        <dbReference type="Proteomes" id="UP000030151"/>
    </source>
</evidence>
<dbReference type="AlphaFoldDB" id="A0A014PGJ9"/>
<protein>
    <submittedName>
        <fullName evidence="5">Indoleamine 2,3-dioxygenase domain protein</fullName>
    </submittedName>
</protein>
<keyword evidence="2 4" id="KW-0479">Metal-binding</keyword>
<evidence type="ECO:0000256" key="2">
    <source>
        <dbReference type="ARBA" id="ARBA00022723"/>
    </source>
</evidence>
<keyword evidence="4" id="KW-0349">Heme</keyword>